<dbReference type="AlphaFoldDB" id="A0A839U2J8"/>
<accession>A0A839U2J8</accession>
<name>A0A839U2J8_9BACL</name>
<proteinExistence type="predicted"/>
<evidence type="ECO:0000313" key="2">
    <source>
        <dbReference type="Proteomes" id="UP000517523"/>
    </source>
</evidence>
<evidence type="ECO:0000313" key="1">
    <source>
        <dbReference type="EMBL" id="MBB3131980.1"/>
    </source>
</evidence>
<comment type="caution">
    <text evidence="1">The sequence shown here is derived from an EMBL/GenBank/DDBJ whole genome shotgun (WGS) entry which is preliminary data.</text>
</comment>
<sequence>MLTCYLLNGRLNFTIKYLTAVIFRCASLKYIYRADIPYLRETGQKEYLKEASAALPRPFHSRYLSAFSRFRAQHY</sequence>
<dbReference type="Proteomes" id="UP000517523">
    <property type="component" value="Unassembled WGS sequence"/>
</dbReference>
<dbReference type="EMBL" id="JACHXJ010000010">
    <property type="protein sequence ID" value="MBB3131980.1"/>
    <property type="molecule type" value="Genomic_DNA"/>
</dbReference>
<reference evidence="1 2" key="1">
    <citation type="submission" date="2020-08" db="EMBL/GenBank/DDBJ databases">
        <title>Genomic Encyclopedia of Type Strains, Phase III (KMG-III): the genomes of soil and plant-associated and newly described type strains.</title>
        <authorList>
            <person name="Whitman W."/>
        </authorList>
    </citation>
    <scope>NUCLEOTIDE SEQUENCE [LARGE SCALE GENOMIC DNA]</scope>
    <source>
        <strain evidence="1 2">CECT 5831</strain>
    </source>
</reference>
<protein>
    <submittedName>
        <fullName evidence="1">Uncharacterized protein</fullName>
    </submittedName>
</protein>
<organism evidence="1 2">
    <name type="scientific">Paenibacillus rhizosphaerae</name>
    <dbReference type="NCBI Taxonomy" id="297318"/>
    <lineage>
        <taxon>Bacteria</taxon>
        <taxon>Bacillati</taxon>
        <taxon>Bacillota</taxon>
        <taxon>Bacilli</taxon>
        <taxon>Bacillales</taxon>
        <taxon>Paenibacillaceae</taxon>
        <taxon>Paenibacillus</taxon>
    </lineage>
</organism>
<gene>
    <name evidence="1" type="ORF">FHS19_006706</name>
</gene>